<dbReference type="EMBL" id="RWGY01000026">
    <property type="protein sequence ID" value="TVU22049.1"/>
    <property type="molecule type" value="Genomic_DNA"/>
</dbReference>
<evidence type="ECO:0000313" key="3">
    <source>
        <dbReference type="Proteomes" id="UP000324897"/>
    </source>
</evidence>
<evidence type="ECO:0000313" key="2">
    <source>
        <dbReference type="EMBL" id="TVU22049.1"/>
    </source>
</evidence>
<evidence type="ECO:0008006" key="4">
    <source>
        <dbReference type="Google" id="ProtNLM"/>
    </source>
</evidence>
<accession>A0A5J9UE91</accession>
<organism evidence="2 3">
    <name type="scientific">Eragrostis curvula</name>
    <name type="common">weeping love grass</name>
    <dbReference type="NCBI Taxonomy" id="38414"/>
    <lineage>
        <taxon>Eukaryota</taxon>
        <taxon>Viridiplantae</taxon>
        <taxon>Streptophyta</taxon>
        <taxon>Embryophyta</taxon>
        <taxon>Tracheophyta</taxon>
        <taxon>Spermatophyta</taxon>
        <taxon>Magnoliopsida</taxon>
        <taxon>Liliopsida</taxon>
        <taxon>Poales</taxon>
        <taxon>Poaceae</taxon>
        <taxon>PACMAD clade</taxon>
        <taxon>Chloridoideae</taxon>
        <taxon>Eragrostideae</taxon>
        <taxon>Eragrostidinae</taxon>
        <taxon>Eragrostis</taxon>
    </lineage>
</organism>
<feature type="chain" id="PRO_5023923361" description="Wall-associated receptor kinase galacturonan-binding domain-containing protein" evidence="1">
    <location>
        <begin position="16"/>
        <end position="169"/>
    </location>
</feature>
<comment type="caution">
    <text evidence="2">The sequence shown here is derived from an EMBL/GenBank/DDBJ whole genome shotgun (WGS) entry which is preliminary data.</text>
</comment>
<proteinExistence type="predicted"/>
<dbReference type="AlphaFoldDB" id="A0A5J9UE91"/>
<feature type="non-terminal residue" evidence="2">
    <location>
        <position position="1"/>
    </location>
</feature>
<reference evidence="2 3" key="1">
    <citation type="journal article" date="2019" name="Sci. Rep.">
        <title>A high-quality genome of Eragrostis curvula grass provides insights into Poaceae evolution and supports new strategies to enhance forage quality.</title>
        <authorList>
            <person name="Carballo J."/>
            <person name="Santos B.A.C.M."/>
            <person name="Zappacosta D."/>
            <person name="Garbus I."/>
            <person name="Selva J.P."/>
            <person name="Gallo C.A."/>
            <person name="Diaz A."/>
            <person name="Albertini E."/>
            <person name="Caccamo M."/>
            <person name="Echenique V."/>
        </authorList>
    </citation>
    <scope>NUCLEOTIDE SEQUENCE [LARGE SCALE GENOMIC DNA]</scope>
    <source>
        <strain evidence="3">cv. Victoria</strain>
        <tissue evidence="2">Leaf</tissue>
    </source>
</reference>
<gene>
    <name evidence="2" type="ORF">EJB05_31725</name>
</gene>
<dbReference type="Proteomes" id="UP000324897">
    <property type="component" value="Unassembled WGS sequence"/>
</dbReference>
<dbReference type="OrthoDB" id="687559at2759"/>
<evidence type="ECO:0000256" key="1">
    <source>
        <dbReference type="SAM" id="SignalP"/>
    </source>
</evidence>
<keyword evidence="1" id="KW-0732">Signal</keyword>
<dbReference type="Gramene" id="TVU22049">
    <property type="protein sequence ID" value="TVU22049"/>
    <property type="gene ID" value="EJB05_31725"/>
</dbReference>
<keyword evidence="3" id="KW-1185">Reference proteome</keyword>
<sequence length="169" mass="18601">MAVALPLVFMAAADGQVGEPCLPVVCGNVNVTFPFGVLPDQATDTNCGGIGLQCLLARRRHPQASILGRLRRGKLPHIPANNSSTKIALPFSISPLNQELIFYNCTGVPVKTVREGLVETRCRNNTFVRAGEHYDEKSSSGSYFLVSRELWRYFRAGAGRIRRGEREQI</sequence>
<feature type="signal peptide" evidence="1">
    <location>
        <begin position="1"/>
        <end position="15"/>
    </location>
</feature>
<protein>
    <recommendedName>
        <fullName evidence="4">Wall-associated receptor kinase galacturonan-binding domain-containing protein</fullName>
    </recommendedName>
</protein>
<name>A0A5J9UE91_9POAL</name>